<proteinExistence type="predicted"/>
<protein>
    <submittedName>
        <fullName evidence="1">Uncharacterized protein</fullName>
    </submittedName>
</protein>
<accession>T1JHZ0</accession>
<sequence length="66" mass="7584">MILCYHEQLFTNEDETNTPLPVAGYIRLEEEQIDTCCGGNTRFKGYFSVTVLRVTMKPWLATIIVL</sequence>
<dbReference type="HOGENOM" id="CLU_2838634_0_0_1"/>
<evidence type="ECO:0000313" key="1">
    <source>
        <dbReference type="EnsemblMetazoa" id="SMAR013471-PA"/>
    </source>
</evidence>
<organism evidence="1 2">
    <name type="scientific">Strigamia maritima</name>
    <name type="common">European centipede</name>
    <name type="synonym">Geophilus maritimus</name>
    <dbReference type="NCBI Taxonomy" id="126957"/>
    <lineage>
        <taxon>Eukaryota</taxon>
        <taxon>Metazoa</taxon>
        <taxon>Ecdysozoa</taxon>
        <taxon>Arthropoda</taxon>
        <taxon>Myriapoda</taxon>
        <taxon>Chilopoda</taxon>
        <taxon>Pleurostigmophora</taxon>
        <taxon>Geophilomorpha</taxon>
        <taxon>Linotaeniidae</taxon>
        <taxon>Strigamia</taxon>
    </lineage>
</organism>
<evidence type="ECO:0000313" key="2">
    <source>
        <dbReference type="Proteomes" id="UP000014500"/>
    </source>
</evidence>
<keyword evidence="2" id="KW-1185">Reference proteome</keyword>
<dbReference type="Proteomes" id="UP000014500">
    <property type="component" value="Unassembled WGS sequence"/>
</dbReference>
<reference evidence="1" key="2">
    <citation type="submission" date="2015-02" db="UniProtKB">
        <authorList>
            <consortium name="EnsemblMetazoa"/>
        </authorList>
    </citation>
    <scope>IDENTIFICATION</scope>
</reference>
<reference evidence="2" key="1">
    <citation type="submission" date="2011-05" db="EMBL/GenBank/DDBJ databases">
        <authorList>
            <person name="Richards S.R."/>
            <person name="Qu J."/>
            <person name="Jiang H."/>
            <person name="Jhangiani S.N."/>
            <person name="Agravi P."/>
            <person name="Goodspeed R."/>
            <person name="Gross S."/>
            <person name="Mandapat C."/>
            <person name="Jackson L."/>
            <person name="Mathew T."/>
            <person name="Pu L."/>
            <person name="Thornton R."/>
            <person name="Saada N."/>
            <person name="Wilczek-Boney K.B."/>
            <person name="Lee S."/>
            <person name="Kovar C."/>
            <person name="Wu Y."/>
            <person name="Scherer S.E."/>
            <person name="Worley K.C."/>
            <person name="Muzny D.M."/>
            <person name="Gibbs R."/>
        </authorList>
    </citation>
    <scope>NUCLEOTIDE SEQUENCE</scope>
    <source>
        <strain evidence="2">Brora</strain>
    </source>
</reference>
<name>T1JHZ0_STRMM</name>
<dbReference type="AlphaFoldDB" id="T1JHZ0"/>
<dbReference type="EMBL" id="JH431846">
    <property type="status" value="NOT_ANNOTATED_CDS"/>
    <property type="molecule type" value="Genomic_DNA"/>
</dbReference>
<dbReference type="EnsemblMetazoa" id="SMAR013471-RA">
    <property type="protein sequence ID" value="SMAR013471-PA"/>
    <property type="gene ID" value="SMAR013471"/>
</dbReference>